<protein>
    <submittedName>
        <fullName evidence="1">Uncharacterized protein</fullName>
    </submittedName>
</protein>
<keyword evidence="2" id="KW-1185">Reference proteome</keyword>
<evidence type="ECO:0000313" key="2">
    <source>
        <dbReference type="Proteomes" id="UP001165960"/>
    </source>
</evidence>
<sequence length="102" mass="11988">MVLIQHLKLHKKKENPIYKFHNLANRVAHKKNKKSMKKDYQEGIQKVVKKNYKVVEIKKHLENVAQHFREPTLGGQPVVFWECTGCRFDGQSPHKIGANLMR</sequence>
<organism evidence="1 2">
    <name type="scientific">Entomophthora muscae</name>
    <dbReference type="NCBI Taxonomy" id="34485"/>
    <lineage>
        <taxon>Eukaryota</taxon>
        <taxon>Fungi</taxon>
        <taxon>Fungi incertae sedis</taxon>
        <taxon>Zoopagomycota</taxon>
        <taxon>Entomophthoromycotina</taxon>
        <taxon>Entomophthoromycetes</taxon>
        <taxon>Entomophthorales</taxon>
        <taxon>Entomophthoraceae</taxon>
        <taxon>Entomophthora</taxon>
    </lineage>
</organism>
<evidence type="ECO:0000313" key="1">
    <source>
        <dbReference type="EMBL" id="KAJ9048542.1"/>
    </source>
</evidence>
<reference evidence="1" key="1">
    <citation type="submission" date="2022-04" db="EMBL/GenBank/DDBJ databases">
        <title>Genome of the entomopathogenic fungus Entomophthora muscae.</title>
        <authorList>
            <person name="Elya C."/>
            <person name="Lovett B.R."/>
            <person name="Lee E."/>
            <person name="Macias A.M."/>
            <person name="Hajek A.E."/>
            <person name="De Bivort B.L."/>
            <person name="Kasson M.T."/>
            <person name="De Fine Licht H.H."/>
            <person name="Stajich J.E."/>
        </authorList>
    </citation>
    <scope>NUCLEOTIDE SEQUENCE</scope>
    <source>
        <strain evidence="1">Berkeley</strain>
    </source>
</reference>
<dbReference type="EMBL" id="QTSX02007378">
    <property type="protein sequence ID" value="KAJ9048542.1"/>
    <property type="molecule type" value="Genomic_DNA"/>
</dbReference>
<accession>A0ACC2REM2</accession>
<name>A0ACC2REM2_9FUNG</name>
<gene>
    <name evidence="1" type="ORF">DSO57_1034082</name>
</gene>
<proteinExistence type="predicted"/>
<comment type="caution">
    <text evidence="1">The sequence shown here is derived from an EMBL/GenBank/DDBJ whole genome shotgun (WGS) entry which is preliminary data.</text>
</comment>
<dbReference type="Proteomes" id="UP001165960">
    <property type="component" value="Unassembled WGS sequence"/>
</dbReference>